<evidence type="ECO:0000256" key="11">
    <source>
        <dbReference type="ARBA" id="ARBA00023204"/>
    </source>
</evidence>
<accession>A0A6J4HVD2</accession>
<keyword evidence="10" id="KW-0411">Iron-sulfur</keyword>
<comment type="catalytic activity">
    <reaction evidence="1">
        <text>Hydrolyzes single-stranded DNA or mismatched double-stranded DNA and polynucleotides, releasing free uracil.</text>
        <dbReference type="EC" id="3.2.2.27"/>
    </reaction>
</comment>
<dbReference type="GO" id="GO:0051539">
    <property type="term" value="F:4 iron, 4 sulfur cluster binding"/>
    <property type="evidence" value="ECO:0007669"/>
    <property type="project" value="UniProtKB-KW"/>
</dbReference>
<evidence type="ECO:0000256" key="1">
    <source>
        <dbReference type="ARBA" id="ARBA00001400"/>
    </source>
</evidence>
<keyword evidence="13" id="KW-0326">Glycosidase</keyword>
<dbReference type="EMBL" id="CADCSY010000058">
    <property type="protein sequence ID" value="CAA9232875.1"/>
    <property type="molecule type" value="Genomic_DNA"/>
</dbReference>
<keyword evidence="8 13" id="KW-0378">Hydrolase</keyword>
<dbReference type="InterPro" id="IPR051536">
    <property type="entry name" value="UDG_Type-4/5"/>
</dbReference>
<evidence type="ECO:0000256" key="4">
    <source>
        <dbReference type="ARBA" id="ARBA00019403"/>
    </source>
</evidence>
<evidence type="ECO:0000256" key="7">
    <source>
        <dbReference type="ARBA" id="ARBA00022763"/>
    </source>
</evidence>
<dbReference type="Gene3D" id="3.40.470.10">
    <property type="entry name" value="Uracil-DNA glycosylase-like domain"/>
    <property type="match status" value="1"/>
</dbReference>
<reference evidence="13" key="1">
    <citation type="submission" date="2020-02" db="EMBL/GenBank/DDBJ databases">
        <authorList>
            <person name="Meier V. D."/>
        </authorList>
    </citation>
    <scope>NUCLEOTIDE SEQUENCE</scope>
    <source>
        <strain evidence="13">AVDCRST_MAG20</strain>
    </source>
</reference>
<dbReference type="Pfam" id="PF03167">
    <property type="entry name" value="UDG"/>
    <property type="match status" value="1"/>
</dbReference>
<evidence type="ECO:0000313" key="13">
    <source>
        <dbReference type="EMBL" id="CAA9232875.1"/>
    </source>
</evidence>
<protein>
    <recommendedName>
        <fullName evidence="4">Type-4 uracil-DNA glycosylase</fullName>
        <ecNumber evidence="3">3.2.2.27</ecNumber>
    </recommendedName>
</protein>
<keyword evidence="11" id="KW-0234">DNA repair</keyword>
<gene>
    <name evidence="13" type="ORF">AVDCRST_MAG20-1318</name>
</gene>
<name>A0A6J4HVD2_9ACTN</name>
<dbReference type="GO" id="GO:0006281">
    <property type="term" value="P:DNA repair"/>
    <property type="evidence" value="ECO:0007669"/>
    <property type="project" value="UniProtKB-KW"/>
</dbReference>
<dbReference type="SMART" id="SM00987">
    <property type="entry name" value="UreE_C"/>
    <property type="match status" value="1"/>
</dbReference>
<evidence type="ECO:0000256" key="9">
    <source>
        <dbReference type="ARBA" id="ARBA00023004"/>
    </source>
</evidence>
<dbReference type="InterPro" id="IPR005273">
    <property type="entry name" value="Ura-DNA_glyco_family4"/>
</dbReference>
<dbReference type="PANTHER" id="PTHR33693">
    <property type="entry name" value="TYPE-5 URACIL-DNA GLYCOSYLASE"/>
    <property type="match status" value="1"/>
</dbReference>
<feature type="domain" description="Uracil-DNA glycosylase-like" evidence="12">
    <location>
        <begin position="28"/>
        <end position="176"/>
    </location>
</feature>
<sequence length="198" mass="21179">MADLGALASEASTCPRCDLALTRTQVVFGDGDPRADLLLVGEGPGADEDRLGVPFVGRSGQLLTRLVEEEVGLGRDRCYTTNIVKCRTPGNRDPKPHEAAACAPWLEGQLDLIAPRVVVTFGNVATRRLLGTKEGITTLRGRTHPWRGVTLVPTFHPAAALRGGPATVAAMREDLGRARVALERGRPEGRAGDREQGR</sequence>
<dbReference type="InterPro" id="IPR036895">
    <property type="entry name" value="Uracil-DNA_glycosylase-like_sf"/>
</dbReference>
<dbReference type="SUPFAM" id="SSF52141">
    <property type="entry name" value="Uracil-DNA glycosylase-like"/>
    <property type="match status" value="1"/>
</dbReference>
<keyword evidence="6" id="KW-0479">Metal-binding</keyword>
<dbReference type="GO" id="GO:0046872">
    <property type="term" value="F:metal ion binding"/>
    <property type="evidence" value="ECO:0007669"/>
    <property type="project" value="UniProtKB-KW"/>
</dbReference>
<organism evidence="13">
    <name type="scientific">uncultured Acidimicrobiales bacterium</name>
    <dbReference type="NCBI Taxonomy" id="310071"/>
    <lineage>
        <taxon>Bacteria</taxon>
        <taxon>Bacillati</taxon>
        <taxon>Actinomycetota</taxon>
        <taxon>Acidimicrobiia</taxon>
        <taxon>Acidimicrobiales</taxon>
        <taxon>environmental samples</taxon>
    </lineage>
</organism>
<dbReference type="GO" id="GO:0004844">
    <property type="term" value="F:uracil DNA N-glycosylase activity"/>
    <property type="evidence" value="ECO:0007669"/>
    <property type="project" value="UniProtKB-EC"/>
</dbReference>
<keyword evidence="7" id="KW-0227">DNA damage</keyword>
<proteinExistence type="inferred from homology"/>
<evidence type="ECO:0000256" key="2">
    <source>
        <dbReference type="ARBA" id="ARBA00006521"/>
    </source>
</evidence>
<keyword evidence="5" id="KW-0004">4Fe-4S</keyword>
<dbReference type="InterPro" id="IPR005122">
    <property type="entry name" value="Uracil-DNA_glycosylase-like"/>
</dbReference>
<evidence type="ECO:0000256" key="3">
    <source>
        <dbReference type="ARBA" id="ARBA00012030"/>
    </source>
</evidence>
<dbReference type="SMART" id="SM00986">
    <property type="entry name" value="UDG"/>
    <property type="match status" value="1"/>
</dbReference>
<comment type="similarity">
    <text evidence="2">Belongs to the uracil-DNA glycosylase (UDG) superfamily. Type 4 (UDGa) family.</text>
</comment>
<evidence type="ECO:0000256" key="10">
    <source>
        <dbReference type="ARBA" id="ARBA00023014"/>
    </source>
</evidence>
<keyword evidence="9" id="KW-0408">Iron</keyword>
<dbReference type="NCBIfam" id="TIGR00758">
    <property type="entry name" value="UDG_fam4"/>
    <property type="match status" value="1"/>
</dbReference>
<evidence type="ECO:0000256" key="8">
    <source>
        <dbReference type="ARBA" id="ARBA00022801"/>
    </source>
</evidence>
<evidence type="ECO:0000259" key="12">
    <source>
        <dbReference type="SMART" id="SM00986"/>
    </source>
</evidence>
<dbReference type="AlphaFoldDB" id="A0A6J4HVD2"/>
<dbReference type="CDD" id="cd10030">
    <property type="entry name" value="UDG-F4_TTUDGA_SPO1dp_like"/>
    <property type="match status" value="1"/>
</dbReference>
<dbReference type="PANTHER" id="PTHR33693:SF1">
    <property type="entry name" value="TYPE-4 URACIL-DNA GLYCOSYLASE"/>
    <property type="match status" value="1"/>
</dbReference>
<evidence type="ECO:0000256" key="6">
    <source>
        <dbReference type="ARBA" id="ARBA00022723"/>
    </source>
</evidence>
<evidence type="ECO:0000256" key="5">
    <source>
        <dbReference type="ARBA" id="ARBA00022485"/>
    </source>
</evidence>
<dbReference type="EC" id="3.2.2.27" evidence="3"/>